<name>A0ACB8B046_9AGAM</name>
<protein>
    <submittedName>
        <fullName evidence="1">Uncharacterized protein</fullName>
    </submittedName>
</protein>
<comment type="caution">
    <text evidence="1">The sequence shown here is derived from an EMBL/GenBank/DDBJ whole genome shotgun (WGS) entry which is preliminary data.</text>
</comment>
<evidence type="ECO:0000313" key="2">
    <source>
        <dbReference type="Proteomes" id="UP000790709"/>
    </source>
</evidence>
<evidence type="ECO:0000313" key="1">
    <source>
        <dbReference type="EMBL" id="KAH7918488.1"/>
    </source>
</evidence>
<reference evidence="1" key="1">
    <citation type="journal article" date="2021" name="New Phytol.">
        <title>Evolutionary innovations through gain and loss of genes in the ectomycorrhizal Boletales.</title>
        <authorList>
            <person name="Wu G."/>
            <person name="Miyauchi S."/>
            <person name="Morin E."/>
            <person name="Kuo A."/>
            <person name="Drula E."/>
            <person name="Varga T."/>
            <person name="Kohler A."/>
            <person name="Feng B."/>
            <person name="Cao Y."/>
            <person name="Lipzen A."/>
            <person name="Daum C."/>
            <person name="Hundley H."/>
            <person name="Pangilinan J."/>
            <person name="Johnson J."/>
            <person name="Barry K."/>
            <person name="LaButti K."/>
            <person name="Ng V."/>
            <person name="Ahrendt S."/>
            <person name="Min B."/>
            <person name="Choi I.G."/>
            <person name="Park H."/>
            <person name="Plett J.M."/>
            <person name="Magnuson J."/>
            <person name="Spatafora J.W."/>
            <person name="Nagy L.G."/>
            <person name="Henrissat B."/>
            <person name="Grigoriev I.V."/>
            <person name="Yang Z.L."/>
            <person name="Xu J."/>
            <person name="Martin F.M."/>
        </authorList>
    </citation>
    <scope>NUCLEOTIDE SEQUENCE</scope>
    <source>
        <strain evidence="1">KUC20120723A-06</strain>
    </source>
</reference>
<gene>
    <name evidence="1" type="ORF">BV22DRAFT_907201</name>
</gene>
<keyword evidence="2" id="KW-1185">Reference proteome</keyword>
<organism evidence="1 2">
    <name type="scientific">Leucogyrophana mollusca</name>
    <dbReference type="NCBI Taxonomy" id="85980"/>
    <lineage>
        <taxon>Eukaryota</taxon>
        <taxon>Fungi</taxon>
        <taxon>Dikarya</taxon>
        <taxon>Basidiomycota</taxon>
        <taxon>Agaricomycotina</taxon>
        <taxon>Agaricomycetes</taxon>
        <taxon>Agaricomycetidae</taxon>
        <taxon>Boletales</taxon>
        <taxon>Boletales incertae sedis</taxon>
        <taxon>Leucogyrophana</taxon>
    </lineage>
</organism>
<sequence>MPRLMLPGQPEPRGNPPNSGPVVSIACPCPPNSSLPEISNQLKHNRDCGKPILSHNLQLPPTCAYEREEEDVPPSWVHHFDVAKVIFPRRWAIPYSKIDLQGGVH</sequence>
<dbReference type="EMBL" id="MU266780">
    <property type="protein sequence ID" value="KAH7918488.1"/>
    <property type="molecule type" value="Genomic_DNA"/>
</dbReference>
<proteinExistence type="predicted"/>
<dbReference type="Proteomes" id="UP000790709">
    <property type="component" value="Unassembled WGS sequence"/>
</dbReference>
<accession>A0ACB8B046</accession>